<gene>
    <name evidence="1" type="ORF">GTCCBUS3UF5_7510</name>
</gene>
<name>A0ABM5MED9_GEOTH</name>
<sequence>MRHFFPYYAMEARRLFVSNKKRPAKPGVSLLVIGIRWL</sequence>
<protein>
    <submittedName>
        <fullName evidence="1">Uncharacterized protein</fullName>
    </submittedName>
</protein>
<organism evidence="1 2">
    <name type="scientific">Geobacillus thermoleovorans CCB_US3_UF5</name>
    <dbReference type="NCBI Taxonomy" id="1111068"/>
    <lineage>
        <taxon>Bacteria</taxon>
        <taxon>Bacillati</taxon>
        <taxon>Bacillota</taxon>
        <taxon>Bacilli</taxon>
        <taxon>Bacillales</taxon>
        <taxon>Anoxybacillaceae</taxon>
        <taxon>Geobacillus</taxon>
        <taxon>Geobacillus thermoleovorans group</taxon>
    </lineage>
</organism>
<accession>A0ABM5MED9</accession>
<dbReference type="Proteomes" id="UP000005636">
    <property type="component" value="Chromosome"/>
</dbReference>
<evidence type="ECO:0000313" key="1">
    <source>
        <dbReference type="EMBL" id="AEV18074.1"/>
    </source>
</evidence>
<evidence type="ECO:0000313" key="2">
    <source>
        <dbReference type="Proteomes" id="UP000005636"/>
    </source>
</evidence>
<reference evidence="1 2" key="1">
    <citation type="submission" date="2011-11" db="EMBL/GenBank/DDBJ databases">
        <title>Complete genome sequence of thermophilic Geobacillus thermoleovorans CCB_US3_UF5.</title>
        <authorList>
            <person name="Muhd Sakaff M.K.L."/>
            <person name="Abdul Rahman A.Y."/>
            <person name="Saito J.A."/>
            <person name="Hou S."/>
            <person name="Alam M."/>
        </authorList>
    </citation>
    <scope>NUCLEOTIDE SEQUENCE [LARGE SCALE GENOMIC DNA]</scope>
    <source>
        <strain evidence="1 2">CCB_US3_UF5</strain>
    </source>
</reference>
<proteinExistence type="predicted"/>
<keyword evidence="2" id="KW-1185">Reference proteome</keyword>
<dbReference type="EMBL" id="CP003125">
    <property type="protein sequence ID" value="AEV18074.1"/>
    <property type="molecule type" value="Genomic_DNA"/>
</dbReference>